<dbReference type="OrthoDB" id="685097at2759"/>
<dbReference type="PANTHER" id="PTHR33074">
    <property type="entry name" value="EXPRESSED PROTEIN-RELATED"/>
    <property type="match status" value="1"/>
</dbReference>
<sequence length="424" mass="47712">MAWSSVLIKIGREDEFKVRPDYFVYNAGSAAAANSSRRPPSLLLLPPSYHYLRNTSTGLLRHGEDDLVVVACLKIVVPQDQDETPDNKDKEDVAEMILLCKGKWWISRWRGITGIEREKLPYCTSSCSVVPVGDNMLCWVFKSSGLMFCNVLDERRVLRYVPLPDDPHCSANYSSSWNVCVTSGGNVVKFVNMYARCCCGGAGASECKHSKHCYVVKTWTLTMDSMTWVLDGMMDSTELWTHDSYKSLPCRQPGYPVVSMDEPHVVCLMLQQNPEWWLIMLDMRSKTLLSVHRYEKAHQLKHKFPGKFLLLPSEVSYYLNSYPGGTSQLRDDIEPPPLAFLDKQQTLNASSSKLVQSGSAEPGMHEILEALEEISSYGLTGDDMRKTISILSHGSGSGFISYLGIQKNMRKHWLLMEINAPAGM</sequence>
<reference evidence="2" key="1">
    <citation type="submission" date="2020-07" db="EMBL/GenBank/DDBJ databases">
        <title>Genome sequence and genetic diversity analysis of an under-domesticated orphan crop, white fonio (Digitaria exilis).</title>
        <authorList>
            <person name="Bennetzen J.L."/>
            <person name="Chen S."/>
            <person name="Ma X."/>
            <person name="Wang X."/>
            <person name="Yssel A.E.J."/>
            <person name="Chaluvadi S.R."/>
            <person name="Johnson M."/>
            <person name="Gangashetty P."/>
            <person name="Hamidou F."/>
            <person name="Sanogo M.D."/>
            <person name="Zwaenepoel A."/>
            <person name="Wallace J."/>
            <person name="Van De Peer Y."/>
            <person name="Van Deynze A."/>
        </authorList>
    </citation>
    <scope>NUCLEOTIDE SEQUENCE</scope>
    <source>
        <tissue evidence="2">Leaves</tissue>
    </source>
</reference>
<keyword evidence="3" id="KW-1185">Reference proteome</keyword>
<organism evidence="2 3">
    <name type="scientific">Digitaria exilis</name>
    <dbReference type="NCBI Taxonomy" id="1010633"/>
    <lineage>
        <taxon>Eukaryota</taxon>
        <taxon>Viridiplantae</taxon>
        <taxon>Streptophyta</taxon>
        <taxon>Embryophyta</taxon>
        <taxon>Tracheophyta</taxon>
        <taxon>Spermatophyta</taxon>
        <taxon>Magnoliopsida</taxon>
        <taxon>Liliopsida</taxon>
        <taxon>Poales</taxon>
        <taxon>Poaceae</taxon>
        <taxon>PACMAD clade</taxon>
        <taxon>Panicoideae</taxon>
        <taxon>Panicodae</taxon>
        <taxon>Paniceae</taxon>
        <taxon>Anthephorinae</taxon>
        <taxon>Digitaria</taxon>
    </lineage>
</organism>
<dbReference type="AlphaFoldDB" id="A0A835ALM1"/>
<dbReference type="Pfam" id="PF07762">
    <property type="entry name" value="DUF1618"/>
    <property type="match status" value="1"/>
</dbReference>
<dbReference type="Proteomes" id="UP000636709">
    <property type="component" value="Unassembled WGS sequence"/>
</dbReference>
<comment type="caution">
    <text evidence="2">The sequence shown here is derived from an EMBL/GenBank/DDBJ whole genome shotgun (WGS) entry which is preliminary data.</text>
</comment>
<dbReference type="PANTHER" id="PTHR33074:SF124">
    <property type="entry name" value="DUF1618 DOMAIN-CONTAINING PROTEIN"/>
    <property type="match status" value="1"/>
</dbReference>
<dbReference type="EMBL" id="JACEFO010002316">
    <property type="protein sequence ID" value="KAF8666056.1"/>
    <property type="molecule type" value="Genomic_DNA"/>
</dbReference>
<evidence type="ECO:0000259" key="1">
    <source>
        <dbReference type="Pfam" id="PF07762"/>
    </source>
</evidence>
<feature type="domain" description="DUF1618" evidence="1">
    <location>
        <begin position="139"/>
        <end position="267"/>
    </location>
</feature>
<evidence type="ECO:0000313" key="2">
    <source>
        <dbReference type="EMBL" id="KAF8666056.1"/>
    </source>
</evidence>
<proteinExistence type="predicted"/>
<name>A0A835ALM1_9POAL</name>
<gene>
    <name evidence="2" type="ORF">HU200_053762</name>
</gene>
<evidence type="ECO:0000313" key="3">
    <source>
        <dbReference type="Proteomes" id="UP000636709"/>
    </source>
</evidence>
<protein>
    <recommendedName>
        <fullName evidence="1">DUF1618 domain-containing protein</fullName>
    </recommendedName>
</protein>
<accession>A0A835ALM1</accession>
<dbReference type="InterPro" id="IPR011676">
    <property type="entry name" value="DUF1618"/>
</dbReference>